<accession>A0A0V8CZ27</accession>
<dbReference type="Proteomes" id="UP000053058">
    <property type="component" value="Unassembled WGS sequence"/>
</dbReference>
<dbReference type="RefSeq" id="WP_058219444.1">
    <property type="nucleotide sequence ID" value="NZ_LKLN01000030.1"/>
</dbReference>
<evidence type="ECO:0000313" key="3">
    <source>
        <dbReference type="Proteomes" id="UP000053058"/>
    </source>
</evidence>
<protein>
    <submittedName>
        <fullName evidence="2">Phage protein</fullName>
    </submittedName>
</protein>
<dbReference type="EMBL" id="LKLN01000030">
    <property type="protein sequence ID" value="KSU06503.1"/>
    <property type="molecule type" value="Genomic_DNA"/>
</dbReference>
<feature type="coiled-coil region" evidence="1">
    <location>
        <begin position="35"/>
        <end position="62"/>
    </location>
</feature>
<evidence type="ECO:0000313" key="2">
    <source>
        <dbReference type="EMBL" id="KSU06503.1"/>
    </source>
</evidence>
<name>A0A0V8CZ27_LACLL</name>
<sequence>MAKKQNEIVVELKKNVIPTRVFGIKFEIKMGTRYLKKYTEELPKIKEQIDNKRKEIKDLEEKNDLGALLELIEFIKSKIQEYTDLILGDGAFEKLYDVADEDLFVVEEGMRQVTEQFKLIQTKSKAQSFIDGKKL</sequence>
<dbReference type="PATRIC" id="fig|1360.105.peg.2333"/>
<gene>
    <name evidence="2" type="ORF">KF282_1094</name>
</gene>
<dbReference type="AlphaFoldDB" id="A0A0V8CZ27"/>
<comment type="caution">
    <text evidence="2">The sequence shown here is derived from an EMBL/GenBank/DDBJ whole genome shotgun (WGS) entry which is preliminary data.</text>
</comment>
<proteinExistence type="predicted"/>
<organism evidence="2 3">
    <name type="scientific">Lactococcus lactis subsp. lactis</name>
    <name type="common">Streptococcus lactis</name>
    <dbReference type="NCBI Taxonomy" id="1360"/>
    <lineage>
        <taxon>Bacteria</taxon>
        <taxon>Bacillati</taxon>
        <taxon>Bacillota</taxon>
        <taxon>Bacilli</taxon>
        <taxon>Lactobacillales</taxon>
        <taxon>Streptococcaceae</taxon>
        <taxon>Lactococcus</taxon>
    </lineage>
</organism>
<keyword evidence="1" id="KW-0175">Coiled coil</keyword>
<reference evidence="3" key="1">
    <citation type="submission" date="2015-10" db="EMBL/GenBank/DDBJ databases">
        <title>Draft Genome Sequences of 11 Lactococcus lactis subspecies cremoris strains.</title>
        <authorList>
            <person name="Wels M."/>
            <person name="Backus L."/>
            <person name="Boekhorst J."/>
            <person name="Dijkstra A."/>
            <person name="Beerthuizen M."/>
            <person name="Kelly W."/>
            <person name="Siezen R."/>
            <person name="Bachmann H."/>
            <person name="Van Hijum S."/>
        </authorList>
    </citation>
    <scope>NUCLEOTIDE SEQUENCE [LARGE SCALE GENOMIC DNA]</scope>
    <source>
        <strain evidence="3">KF282</strain>
    </source>
</reference>
<evidence type="ECO:0000256" key="1">
    <source>
        <dbReference type="SAM" id="Coils"/>
    </source>
</evidence>